<evidence type="ECO:0000256" key="6">
    <source>
        <dbReference type="ARBA" id="ARBA00022670"/>
    </source>
</evidence>
<evidence type="ECO:0000313" key="18">
    <source>
        <dbReference type="EMBL" id="API58596.1"/>
    </source>
</evidence>
<dbReference type="InterPro" id="IPR050515">
    <property type="entry name" value="Beta-lactam/transpept"/>
</dbReference>
<proteinExistence type="predicted"/>
<dbReference type="Gene3D" id="3.40.710.10">
    <property type="entry name" value="DD-peptidase/beta-lactamase superfamily"/>
    <property type="match status" value="1"/>
</dbReference>
<dbReference type="Pfam" id="PF03717">
    <property type="entry name" value="PBP_dimer"/>
    <property type="match status" value="1"/>
</dbReference>
<evidence type="ECO:0000256" key="7">
    <source>
        <dbReference type="ARBA" id="ARBA00022692"/>
    </source>
</evidence>
<dbReference type="InterPro" id="IPR017790">
    <property type="entry name" value="Penicillin-binding_protein_2"/>
</dbReference>
<reference evidence="19" key="1">
    <citation type="submission" date="2016-11" db="EMBL/GenBank/DDBJ databases">
        <title>Complete Genome Sequence of alachlor-degrading Sphingomonas sp. strain JJ-A5.</title>
        <authorList>
            <person name="Lee H."/>
            <person name="Ka J.-O."/>
        </authorList>
    </citation>
    <scope>NUCLEOTIDE SEQUENCE [LARGE SCALE GENOMIC DNA]</scope>
    <source>
        <strain evidence="19">JJ-A5</strain>
    </source>
</reference>
<evidence type="ECO:0000313" key="19">
    <source>
        <dbReference type="Proteomes" id="UP000182063"/>
    </source>
</evidence>
<feature type="domain" description="Penicillin-binding protein dimerisation" evidence="17">
    <location>
        <begin position="67"/>
        <end position="239"/>
    </location>
</feature>
<keyword evidence="10" id="KW-0573">Peptidoglycan synthesis</keyword>
<name>A0A1L3ZSH6_9SPHN</name>
<accession>A0A1L3ZSH6</accession>
<keyword evidence="9" id="KW-0133">Cell shape</keyword>
<keyword evidence="6" id="KW-0645">Protease</keyword>
<evidence type="ECO:0000256" key="10">
    <source>
        <dbReference type="ARBA" id="ARBA00022984"/>
    </source>
</evidence>
<dbReference type="GO" id="GO:0009252">
    <property type="term" value="P:peptidoglycan biosynthetic process"/>
    <property type="evidence" value="ECO:0007669"/>
    <property type="project" value="UniProtKB-KW"/>
</dbReference>
<dbReference type="InterPro" id="IPR036138">
    <property type="entry name" value="PBP_dimer_sf"/>
</dbReference>
<comment type="subcellular location">
    <subcellularLocation>
        <location evidence="2">Cell membrane</location>
    </subcellularLocation>
    <subcellularLocation>
        <location evidence="1">Membrane</location>
        <topology evidence="1">Single-pass membrane protein</topology>
    </subcellularLocation>
</comment>
<evidence type="ECO:0000256" key="13">
    <source>
        <dbReference type="ARBA" id="ARBA00023316"/>
    </source>
</evidence>
<dbReference type="GO" id="GO:0071972">
    <property type="term" value="F:peptidoglycan L,D-transpeptidase activity"/>
    <property type="evidence" value="ECO:0007669"/>
    <property type="project" value="TreeGrafter"/>
</dbReference>
<organism evidence="18 19">
    <name type="scientific">Tardibacter chloracetimidivorans</name>
    <dbReference type="NCBI Taxonomy" id="1921510"/>
    <lineage>
        <taxon>Bacteria</taxon>
        <taxon>Pseudomonadati</taxon>
        <taxon>Pseudomonadota</taxon>
        <taxon>Alphaproteobacteria</taxon>
        <taxon>Sphingomonadales</taxon>
        <taxon>Sphingomonadaceae</taxon>
        <taxon>Tardibacter</taxon>
    </lineage>
</organism>
<keyword evidence="13" id="KW-0961">Cell wall biogenesis/degradation</keyword>
<evidence type="ECO:0000256" key="15">
    <source>
        <dbReference type="SAM" id="Phobius"/>
    </source>
</evidence>
<keyword evidence="8" id="KW-0378">Hydrolase</keyword>
<dbReference type="GO" id="GO:0006508">
    <property type="term" value="P:proteolysis"/>
    <property type="evidence" value="ECO:0007669"/>
    <property type="project" value="UniProtKB-KW"/>
</dbReference>
<dbReference type="GO" id="GO:0008658">
    <property type="term" value="F:penicillin binding"/>
    <property type="evidence" value="ECO:0007669"/>
    <property type="project" value="InterPro"/>
</dbReference>
<evidence type="ECO:0000256" key="1">
    <source>
        <dbReference type="ARBA" id="ARBA00004167"/>
    </source>
</evidence>
<evidence type="ECO:0000256" key="12">
    <source>
        <dbReference type="ARBA" id="ARBA00023136"/>
    </source>
</evidence>
<dbReference type="AlphaFoldDB" id="A0A1L3ZSH6"/>
<dbReference type="PANTHER" id="PTHR30627:SF2">
    <property type="entry name" value="PEPTIDOGLYCAN D,D-TRANSPEPTIDASE MRDA"/>
    <property type="match status" value="1"/>
</dbReference>
<dbReference type="SUPFAM" id="SSF56601">
    <property type="entry name" value="beta-lactamase/transpeptidase-like"/>
    <property type="match status" value="1"/>
</dbReference>
<dbReference type="Proteomes" id="UP000182063">
    <property type="component" value="Chromosome"/>
</dbReference>
<feature type="transmembrane region" description="Helical" evidence="15">
    <location>
        <begin position="24"/>
        <end position="44"/>
    </location>
</feature>
<evidence type="ECO:0000256" key="14">
    <source>
        <dbReference type="SAM" id="MobiDB-lite"/>
    </source>
</evidence>
<keyword evidence="11 15" id="KW-1133">Transmembrane helix</keyword>
<feature type="region of interest" description="Disordered" evidence="14">
    <location>
        <begin position="634"/>
        <end position="665"/>
    </location>
</feature>
<evidence type="ECO:0000259" key="16">
    <source>
        <dbReference type="Pfam" id="PF00905"/>
    </source>
</evidence>
<evidence type="ECO:0000256" key="3">
    <source>
        <dbReference type="ARBA" id="ARBA00022475"/>
    </source>
</evidence>
<keyword evidence="7 15" id="KW-0812">Transmembrane</keyword>
<dbReference type="SUPFAM" id="SSF56519">
    <property type="entry name" value="Penicillin binding protein dimerisation domain"/>
    <property type="match status" value="1"/>
</dbReference>
<keyword evidence="3" id="KW-1003">Cell membrane</keyword>
<dbReference type="GO" id="GO:0005886">
    <property type="term" value="C:plasma membrane"/>
    <property type="evidence" value="ECO:0007669"/>
    <property type="project" value="UniProtKB-SubCell"/>
</dbReference>
<dbReference type="InterPro" id="IPR005311">
    <property type="entry name" value="PBP_dimer"/>
</dbReference>
<evidence type="ECO:0000256" key="5">
    <source>
        <dbReference type="ARBA" id="ARBA00022645"/>
    </source>
</evidence>
<keyword evidence="5" id="KW-0121">Carboxypeptidase</keyword>
<evidence type="ECO:0000256" key="9">
    <source>
        <dbReference type="ARBA" id="ARBA00022960"/>
    </source>
</evidence>
<keyword evidence="12 15" id="KW-0472">Membrane</keyword>
<evidence type="ECO:0000256" key="2">
    <source>
        <dbReference type="ARBA" id="ARBA00004236"/>
    </source>
</evidence>
<keyword evidence="4" id="KW-0997">Cell inner membrane</keyword>
<dbReference type="GO" id="GO:0008360">
    <property type="term" value="P:regulation of cell shape"/>
    <property type="evidence" value="ECO:0007669"/>
    <property type="project" value="UniProtKB-KW"/>
</dbReference>
<protein>
    <submittedName>
        <fullName evidence="18">Penicillin-binding protein 2</fullName>
    </submittedName>
</protein>
<gene>
    <name evidence="18" type="ORF">BSL82_04105</name>
</gene>
<dbReference type="Pfam" id="PF00905">
    <property type="entry name" value="Transpeptidase"/>
    <property type="match status" value="1"/>
</dbReference>
<dbReference type="Gene3D" id="3.90.1310.10">
    <property type="entry name" value="Penicillin-binding protein 2a (Domain 2)"/>
    <property type="match status" value="1"/>
</dbReference>
<evidence type="ECO:0000256" key="8">
    <source>
        <dbReference type="ARBA" id="ARBA00022801"/>
    </source>
</evidence>
<evidence type="ECO:0000256" key="4">
    <source>
        <dbReference type="ARBA" id="ARBA00022519"/>
    </source>
</evidence>
<feature type="domain" description="Penicillin-binding protein transpeptidase" evidence="16">
    <location>
        <begin position="271"/>
        <end position="599"/>
    </location>
</feature>
<dbReference type="InterPro" id="IPR012338">
    <property type="entry name" value="Beta-lactam/transpept-like"/>
</dbReference>
<dbReference type="KEGG" id="sphj:BSL82_04105"/>
<evidence type="ECO:0000259" key="17">
    <source>
        <dbReference type="Pfam" id="PF03717"/>
    </source>
</evidence>
<keyword evidence="19" id="KW-1185">Reference proteome</keyword>
<dbReference type="EMBL" id="CP018221">
    <property type="protein sequence ID" value="API58596.1"/>
    <property type="molecule type" value="Genomic_DNA"/>
</dbReference>
<dbReference type="STRING" id="1921510.BSL82_04105"/>
<dbReference type="InterPro" id="IPR001460">
    <property type="entry name" value="PCN-bd_Tpept"/>
</dbReference>
<evidence type="ECO:0000256" key="11">
    <source>
        <dbReference type="ARBA" id="ARBA00022989"/>
    </source>
</evidence>
<dbReference type="PANTHER" id="PTHR30627">
    <property type="entry name" value="PEPTIDOGLYCAN D,D-TRANSPEPTIDASE"/>
    <property type="match status" value="1"/>
</dbReference>
<dbReference type="NCBIfam" id="TIGR03423">
    <property type="entry name" value="pbp2_mrdA"/>
    <property type="match status" value="1"/>
</dbReference>
<sequence>MARRRLTPQTPTEASQQFSFTRRALVLGAAQGGIGLLLAARMGYLSIFEQERYKLLAESNRVSLQLIPPRRGWIVDRAGKPLALNRPDFQVQLIPEQVRDLEATLAELGGILGLSPEQLALIREEVAEKEGYQPIQIAQDLDWNQFAAINVRLTELAGVQPIRGYARVYPTGPAVAHLLGYVGAARAEQYQETRDPLLIFPGFKVGKDGLEKTLDKQLIGKAGAARVEVNARGRPLRELATLPATAGDTVRLTVDGGLQSYAARRLGDHSGSVVIMDCTNGDILAMTSMPAYDPNAFSGGIRQTMWDGLREDDHLPLLNKSLQGLYPPGSTFKPATALALLENGVAPTDAVVCTGRYRLGGGYFHCHKRGGHGVVSLNKAIAQSCDIYFYHFGRRIGIDRIADMARRLGLGEEYALPVASQRYGTVPDQAWKEKKYGKPWLEGETLSAAIGQGYVLANPLQLAVMCSRVASGRALSPSLLLGGERPREKPLSIDPAHVQLVRDGMNAVVNGGGTAGRARMQIEGIKMAGKSGTAQVRRISMAERRRGVIRNEALPWRLRDHALFIAYAPVDAPRFAAAVVIEHGIGGSAVAAPIARDCLTWLYDPARAMKTLEALEKEWGGDILDRMQAKAAQRAAEQAAREEAIRTGQPLPGDDGNAMGAGEAE</sequence>
<dbReference type="GO" id="GO:0071555">
    <property type="term" value="P:cell wall organization"/>
    <property type="evidence" value="ECO:0007669"/>
    <property type="project" value="UniProtKB-KW"/>
</dbReference>
<dbReference type="GO" id="GO:0009002">
    <property type="term" value="F:serine-type D-Ala-D-Ala carboxypeptidase activity"/>
    <property type="evidence" value="ECO:0007669"/>
    <property type="project" value="InterPro"/>
</dbReference>
<dbReference type="RefSeq" id="WP_072596163.1">
    <property type="nucleotide sequence ID" value="NZ_CP018221.1"/>
</dbReference>